<feature type="domain" description="SnoaL-like" evidence="1">
    <location>
        <begin position="8"/>
        <end position="130"/>
    </location>
</feature>
<gene>
    <name evidence="2" type="ORF">CCGE525_23600</name>
</gene>
<dbReference type="CDD" id="cd00531">
    <property type="entry name" value="NTF2_like"/>
    <property type="match status" value="1"/>
</dbReference>
<keyword evidence="2" id="KW-0614">Plasmid</keyword>
<evidence type="ECO:0000259" key="1">
    <source>
        <dbReference type="Pfam" id="PF13577"/>
    </source>
</evidence>
<dbReference type="SUPFAM" id="SSF54427">
    <property type="entry name" value="NTF2-like"/>
    <property type="match status" value="1"/>
</dbReference>
<accession>A0A387FX96</accession>
<proteinExistence type="predicted"/>
<dbReference type="Pfam" id="PF13577">
    <property type="entry name" value="SnoaL_4"/>
    <property type="match status" value="1"/>
</dbReference>
<dbReference type="OrthoDB" id="581683at2"/>
<name>A0A387FX96_9HYPH</name>
<geneLocation type="plasmid" evidence="3">
    <name>prccge525c</name>
</geneLocation>
<dbReference type="Proteomes" id="UP000282195">
    <property type="component" value="Plasmid pRCCGE525c"/>
</dbReference>
<dbReference type="InterPro" id="IPR037401">
    <property type="entry name" value="SnoaL-like"/>
</dbReference>
<organism evidence="2 3">
    <name type="scientific">Rhizobium jaguaris</name>
    <dbReference type="NCBI Taxonomy" id="1312183"/>
    <lineage>
        <taxon>Bacteria</taxon>
        <taxon>Pseudomonadati</taxon>
        <taxon>Pseudomonadota</taxon>
        <taxon>Alphaproteobacteria</taxon>
        <taxon>Hyphomicrobiales</taxon>
        <taxon>Rhizobiaceae</taxon>
        <taxon>Rhizobium/Agrobacterium group</taxon>
        <taxon>Rhizobium</taxon>
    </lineage>
</organism>
<dbReference type="AlphaFoldDB" id="A0A387FX96"/>
<evidence type="ECO:0000313" key="2">
    <source>
        <dbReference type="EMBL" id="AYG61855.1"/>
    </source>
</evidence>
<keyword evidence="3" id="KW-1185">Reference proteome</keyword>
<dbReference type="Gene3D" id="3.10.450.50">
    <property type="match status" value="1"/>
</dbReference>
<dbReference type="InterPro" id="IPR032710">
    <property type="entry name" value="NTF2-like_dom_sf"/>
</dbReference>
<protein>
    <submittedName>
        <fullName evidence="2">Nuclear transport factor 2 family protein</fullName>
    </submittedName>
</protein>
<sequence>MVAQALSIEDRLAINDLFIRYATSMDNGDVEGVVGCYTEDAVLLGSATGDHRGHQAIRAFATRYANFHASGAQLRHFITNIIVTPEEGGAKVTAYLLTGYTQDGQHERLRPGHYICHVVKTEGEWLFKSRFVAQDSPMGLNVK</sequence>
<dbReference type="RefSeq" id="WP_120706791.1">
    <property type="nucleotide sequence ID" value="NZ_CP032695.1"/>
</dbReference>
<reference evidence="2 3" key="1">
    <citation type="submission" date="2018-10" db="EMBL/GenBank/DDBJ databases">
        <title>Rhizobium etli, R. leguminosarum and a new Rhizobium genospecies from Phaseolus dumosus.</title>
        <authorList>
            <person name="Ramirez-Puebla S.T."/>
            <person name="Rogel-Hernandez M.A."/>
            <person name="Guerrero G."/>
            <person name="Ormeno-Orrillo E."/>
            <person name="Martinez-Romero J.C."/>
            <person name="Negrete-Yankelevich S."/>
            <person name="Martinez-Romero E."/>
        </authorList>
    </citation>
    <scope>NUCLEOTIDE SEQUENCE [LARGE SCALE GENOMIC DNA]</scope>
    <source>
        <strain evidence="2 3">CCGE525</strain>
        <plasmid evidence="3">prccge525c</plasmid>
    </source>
</reference>
<dbReference type="KEGG" id="rjg:CCGE525_23600"/>
<evidence type="ECO:0000313" key="3">
    <source>
        <dbReference type="Proteomes" id="UP000282195"/>
    </source>
</evidence>
<dbReference type="EMBL" id="CP032695">
    <property type="protein sequence ID" value="AYG61855.1"/>
    <property type="molecule type" value="Genomic_DNA"/>
</dbReference>